<evidence type="ECO:0000313" key="2">
    <source>
        <dbReference type="WBParaSite" id="L893_g26823.t1"/>
    </source>
</evidence>
<proteinExistence type="predicted"/>
<sequence length="114" mass="13130">MLFYQNLTEETVRVKQTNPQGFTATELSPRLQVPERLPGHTEHLLEVIVAQVVLERRLPYPELRYITYLLPCVEKCAELWRLGSLLDQPHGHLVRRSILGTNEGNRASLTRKAD</sequence>
<keyword evidence="1" id="KW-1185">Reference proteome</keyword>
<protein>
    <submittedName>
        <fullName evidence="2">Uncharacterized protein</fullName>
    </submittedName>
</protein>
<dbReference type="AlphaFoldDB" id="A0A1I7ZIC1"/>
<name>A0A1I7ZIC1_9BILA</name>
<evidence type="ECO:0000313" key="1">
    <source>
        <dbReference type="Proteomes" id="UP000095287"/>
    </source>
</evidence>
<accession>A0A1I7ZIC1</accession>
<reference evidence="2" key="1">
    <citation type="submission" date="2016-11" db="UniProtKB">
        <authorList>
            <consortium name="WormBaseParasite"/>
        </authorList>
    </citation>
    <scope>IDENTIFICATION</scope>
</reference>
<organism evidence="1 2">
    <name type="scientific">Steinernema glaseri</name>
    <dbReference type="NCBI Taxonomy" id="37863"/>
    <lineage>
        <taxon>Eukaryota</taxon>
        <taxon>Metazoa</taxon>
        <taxon>Ecdysozoa</taxon>
        <taxon>Nematoda</taxon>
        <taxon>Chromadorea</taxon>
        <taxon>Rhabditida</taxon>
        <taxon>Tylenchina</taxon>
        <taxon>Panagrolaimomorpha</taxon>
        <taxon>Strongyloidoidea</taxon>
        <taxon>Steinernematidae</taxon>
        <taxon>Steinernema</taxon>
    </lineage>
</organism>
<dbReference type="Proteomes" id="UP000095287">
    <property type="component" value="Unplaced"/>
</dbReference>
<dbReference type="WBParaSite" id="L893_g26823.t1">
    <property type="protein sequence ID" value="L893_g26823.t1"/>
    <property type="gene ID" value="L893_g26823"/>
</dbReference>